<dbReference type="EMBL" id="RHIB01000001">
    <property type="protein sequence ID" value="RNA70544.1"/>
    <property type="molecule type" value="Genomic_DNA"/>
</dbReference>
<accession>A0A3M7U0L7</accession>
<dbReference type="Proteomes" id="UP000278746">
    <property type="component" value="Unassembled WGS sequence"/>
</dbReference>
<dbReference type="GO" id="GO:0050660">
    <property type="term" value="F:flavin adenine dinucleotide binding"/>
    <property type="evidence" value="ECO:0007669"/>
    <property type="project" value="InterPro"/>
</dbReference>
<dbReference type="InterPro" id="IPR009100">
    <property type="entry name" value="AcylCoA_DH/oxidase_NM_dom_sf"/>
</dbReference>
<dbReference type="InterPro" id="IPR036250">
    <property type="entry name" value="AcylCo_DH-like_C"/>
</dbReference>
<evidence type="ECO:0000259" key="3">
    <source>
        <dbReference type="Pfam" id="PF02770"/>
    </source>
</evidence>
<dbReference type="PANTHER" id="PTHR43884">
    <property type="entry name" value="ACYL-COA DEHYDROGENASE"/>
    <property type="match status" value="1"/>
</dbReference>
<reference evidence="6 7" key="1">
    <citation type="submission" date="2018-10" db="EMBL/GenBank/DDBJ databases">
        <title>Bacillus Keqinensis sp. nov., a moderately halophilic bacterium isolated from a saline-alkaline lake.</title>
        <authorList>
            <person name="Wang H."/>
        </authorList>
    </citation>
    <scope>NUCLEOTIDE SEQUENCE [LARGE SCALE GENOMIC DNA]</scope>
    <source>
        <strain evidence="6 7">KQ-3</strain>
    </source>
</reference>
<evidence type="ECO:0000256" key="1">
    <source>
        <dbReference type="ARBA" id="ARBA00022630"/>
    </source>
</evidence>
<dbReference type="OrthoDB" id="9785203at2"/>
<dbReference type="Gene3D" id="1.20.140.10">
    <property type="entry name" value="Butyryl-CoA Dehydrogenase, subunit A, domain 3"/>
    <property type="match status" value="1"/>
</dbReference>
<evidence type="ECO:0000256" key="2">
    <source>
        <dbReference type="ARBA" id="ARBA00023002"/>
    </source>
</evidence>
<dbReference type="Pfam" id="PF08028">
    <property type="entry name" value="Acyl-CoA_dh_2"/>
    <property type="match status" value="1"/>
</dbReference>
<gene>
    <name evidence="6" type="ORF">EBO34_01805</name>
</gene>
<dbReference type="Pfam" id="PF02771">
    <property type="entry name" value="Acyl-CoA_dh_N"/>
    <property type="match status" value="1"/>
</dbReference>
<keyword evidence="7" id="KW-1185">Reference proteome</keyword>
<protein>
    <submittedName>
        <fullName evidence="6">Acyl-CoA dehydrogenase</fullName>
    </submittedName>
</protein>
<feature type="domain" description="Acyl-CoA dehydrogenase C-terminal" evidence="5">
    <location>
        <begin position="245"/>
        <end position="362"/>
    </location>
</feature>
<comment type="caution">
    <text evidence="6">The sequence shown here is derived from an EMBL/GenBank/DDBJ whole genome shotgun (WGS) entry which is preliminary data.</text>
</comment>
<feature type="domain" description="Acyl-CoA oxidase/dehydrogenase middle" evidence="3">
    <location>
        <begin position="127"/>
        <end position="219"/>
    </location>
</feature>
<dbReference type="InterPro" id="IPR037069">
    <property type="entry name" value="AcylCoA_DH/ox_N_sf"/>
</dbReference>
<dbReference type="InterPro" id="IPR013786">
    <property type="entry name" value="AcylCoA_DH/ox_N"/>
</dbReference>
<dbReference type="GO" id="GO:0003995">
    <property type="term" value="F:acyl-CoA dehydrogenase activity"/>
    <property type="evidence" value="ECO:0007669"/>
    <property type="project" value="TreeGrafter"/>
</dbReference>
<dbReference type="CDD" id="cd00567">
    <property type="entry name" value="ACAD"/>
    <property type="match status" value="1"/>
</dbReference>
<evidence type="ECO:0000259" key="5">
    <source>
        <dbReference type="Pfam" id="PF08028"/>
    </source>
</evidence>
<keyword evidence="1" id="KW-0285">Flavoprotein</keyword>
<dbReference type="Pfam" id="PF02770">
    <property type="entry name" value="Acyl-CoA_dh_M"/>
    <property type="match status" value="1"/>
</dbReference>
<evidence type="ECO:0000313" key="7">
    <source>
        <dbReference type="Proteomes" id="UP000278746"/>
    </source>
</evidence>
<dbReference type="InterPro" id="IPR006091">
    <property type="entry name" value="Acyl-CoA_Oxase/DH_mid-dom"/>
</dbReference>
<dbReference type="PANTHER" id="PTHR43884:SF25">
    <property type="entry name" value="ACYL-COA DEHYDROGENASE YDBM-RELATED"/>
    <property type="match status" value="1"/>
</dbReference>
<proteinExistence type="predicted"/>
<dbReference type="AlphaFoldDB" id="A0A3M7U0L7"/>
<organism evidence="6 7">
    <name type="scientific">Alteribacter keqinensis</name>
    <dbReference type="NCBI Taxonomy" id="2483800"/>
    <lineage>
        <taxon>Bacteria</taxon>
        <taxon>Bacillati</taxon>
        <taxon>Bacillota</taxon>
        <taxon>Bacilli</taxon>
        <taxon>Bacillales</taxon>
        <taxon>Bacillaceae</taxon>
        <taxon>Alteribacter</taxon>
    </lineage>
</organism>
<dbReference type="InterPro" id="IPR046373">
    <property type="entry name" value="Acyl-CoA_Oxase/DH_mid-dom_sf"/>
</dbReference>
<feature type="domain" description="Acyl-CoA dehydrogenase/oxidase N-terminal" evidence="4">
    <location>
        <begin position="24"/>
        <end position="97"/>
    </location>
</feature>
<keyword evidence="2" id="KW-0560">Oxidoreductase</keyword>
<dbReference type="SUPFAM" id="SSF56645">
    <property type="entry name" value="Acyl-CoA dehydrogenase NM domain-like"/>
    <property type="match status" value="1"/>
</dbReference>
<evidence type="ECO:0000259" key="4">
    <source>
        <dbReference type="Pfam" id="PF02771"/>
    </source>
</evidence>
<sequence>MKEDTPMAIADTIPILRKAEELSKTFSDRAAYYDENNLFPKENFNDLKQAGFLALTVPKQYGGEGLTLRQFLEFQELIATGDGATALSLGWHLGVILEAGEKQNWRGRAFEQLCRKVVNDQILLNQAATESITGSPSRGGLPSTSAVKKDGGWVLNGTKSFTSMAVALDYSLVTARISGTDTKGTFLVDHRLPGVGVRETWDTISMRATKSDDLYLDHVHIKGEDLLFTHSGKPSPESWYLQVPAVYLGIATAARNEAVSFAQSFSPSTLPGPIKDTPEVQRKIGEIDLELFTCRHVLYGTVDKWEQKPEKRPESASELAATKYVVTNSANRVVDLAMRVIGARSLSRTSPLQRHFRDVRAGLHNPPSDDIVLVNIGRKGLG</sequence>
<dbReference type="Gene3D" id="1.10.540.10">
    <property type="entry name" value="Acyl-CoA dehydrogenase/oxidase, N-terminal domain"/>
    <property type="match status" value="1"/>
</dbReference>
<dbReference type="InterPro" id="IPR013107">
    <property type="entry name" value="Acyl-CoA_DH_C"/>
</dbReference>
<dbReference type="SUPFAM" id="SSF47203">
    <property type="entry name" value="Acyl-CoA dehydrogenase C-terminal domain-like"/>
    <property type="match status" value="1"/>
</dbReference>
<dbReference type="Gene3D" id="2.40.110.10">
    <property type="entry name" value="Butyryl-CoA Dehydrogenase, subunit A, domain 2"/>
    <property type="match status" value="1"/>
</dbReference>
<evidence type="ECO:0000313" key="6">
    <source>
        <dbReference type="EMBL" id="RNA70544.1"/>
    </source>
</evidence>
<dbReference type="PIRSF" id="PIRSF016578">
    <property type="entry name" value="HsaA"/>
    <property type="match status" value="1"/>
</dbReference>
<name>A0A3M7U0L7_9BACI</name>